<feature type="signal peptide" evidence="1">
    <location>
        <begin position="1"/>
        <end position="22"/>
    </location>
</feature>
<feature type="chain" id="PRO_5037332120" evidence="1">
    <location>
        <begin position="23"/>
        <end position="176"/>
    </location>
</feature>
<evidence type="ECO:0000256" key="1">
    <source>
        <dbReference type="SAM" id="SignalP"/>
    </source>
</evidence>
<comment type="caution">
    <text evidence="2">The sequence shown here is derived from an EMBL/GenBank/DDBJ whole genome shotgun (WGS) entry which is preliminary data.</text>
</comment>
<keyword evidence="1" id="KW-0732">Signal</keyword>
<organism evidence="2 3">
    <name type="scientific">Solimonas marina</name>
    <dbReference type="NCBI Taxonomy" id="2714601"/>
    <lineage>
        <taxon>Bacteria</taxon>
        <taxon>Pseudomonadati</taxon>
        <taxon>Pseudomonadota</taxon>
        <taxon>Gammaproteobacteria</taxon>
        <taxon>Nevskiales</taxon>
        <taxon>Nevskiaceae</taxon>
        <taxon>Solimonas</taxon>
    </lineage>
</organism>
<reference evidence="2" key="1">
    <citation type="submission" date="2020-03" db="EMBL/GenBank/DDBJ databases">
        <title>Solimonas marina sp. nov., isolated from deep seawater of the Pacific Ocean.</title>
        <authorList>
            <person name="Liu X."/>
            <person name="Lai Q."/>
            <person name="Sun F."/>
            <person name="Gai Y."/>
            <person name="Li G."/>
            <person name="Shao Z."/>
        </authorList>
    </citation>
    <scope>NUCLEOTIDE SEQUENCE</scope>
    <source>
        <strain evidence="2">C16B3</strain>
    </source>
</reference>
<evidence type="ECO:0000313" key="2">
    <source>
        <dbReference type="EMBL" id="NKF20915.1"/>
    </source>
</evidence>
<name>A0A970B4V2_9GAMM</name>
<dbReference type="AlphaFoldDB" id="A0A970B4V2"/>
<accession>A0A970B4V2</accession>
<dbReference type="Gene3D" id="3.40.50.10610">
    <property type="entry name" value="ABC-type transport auxiliary lipoprotein component"/>
    <property type="match status" value="1"/>
</dbReference>
<proteinExistence type="predicted"/>
<dbReference type="Proteomes" id="UP000653472">
    <property type="component" value="Unassembled WGS sequence"/>
</dbReference>
<keyword evidence="3" id="KW-1185">Reference proteome</keyword>
<dbReference type="EMBL" id="JAAVXB010000001">
    <property type="protein sequence ID" value="NKF20915.1"/>
    <property type="molecule type" value="Genomic_DNA"/>
</dbReference>
<gene>
    <name evidence="2" type="ORF">G7Y82_01205</name>
</gene>
<dbReference type="RefSeq" id="WP_168146172.1">
    <property type="nucleotide sequence ID" value="NZ_JAAVXB010000001.1"/>
</dbReference>
<dbReference type="PROSITE" id="PS51257">
    <property type="entry name" value="PROKAR_LIPOPROTEIN"/>
    <property type="match status" value="1"/>
</dbReference>
<sequence>MKARLLLPALVGLATLALSACAVTDVHKTTQLPRDATWTLLPMVNYAEAPQAGQRAEAIVDTLLRQRGINDLVDYPSQDGGDGLPDLDDRHRLDSAMQWARGTQRRYGVRGAVSEWGYKTGLDGEPAVGLSVEVVDLSTGQVVWAASGADSGWGYDSVSGVAQSLLSKLIARMPLQ</sequence>
<evidence type="ECO:0000313" key="3">
    <source>
        <dbReference type="Proteomes" id="UP000653472"/>
    </source>
</evidence>
<protein>
    <submittedName>
        <fullName evidence="2">DUF4136 domain-containing protein</fullName>
    </submittedName>
</protein>